<evidence type="ECO:0000259" key="3">
    <source>
        <dbReference type="Pfam" id="PF14016"/>
    </source>
</evidence>
<dbReference type="RefSeq" id="WP_130477180.1">
    <property type="nucleotide sequence ID" value="NZ_SFCC01000010.1"/>
</dbReference>
<reference evidence="4 5" key="1">
    <citation type="submission" date="2019-02" db="EMBL/GenBank/DDBJ databases">
        <title>Draft genome sequence of Amycolatopsis sp. 8-3EHSu isolated from roots of Suaeda maritima.</title>
        <authorList>
            <person name="Duangmal K."/>
            <person name="Chantavorakit T."/>
        </authorList>
    </citation>
    <scope>NUCLEOTIDE SEQUENCE [LARGE SCALE GENOMIC DNA]</scope>
    <source>
        <strain evidence="4 5">8-3EHSu</strain>
    </source>
</reference>
<dbReference type="InterPro" id="IPR025326">
    <property type="entry name" value="DUF4232"/>
</dbReference>
<protein>
    <submittedName>
        <fullName evidence="4">DUF4232 domain-containing protein</fullName>
    </submittedName>
</protein>
<gene>
    <name evidence="4" type="ORF">EWH70_21120</name>
</gene>
<dbReference type="EMBL" id="SFCC01000010">
    <property type="protein sequence ID" value="RZQ62087.1"/>
    <property type="molecule type" value="Genomic_DNA"/>
</dbReference>
<feature type="compositionally biased region" description="Low complexity" evidence="1">
    <location>
        <begin position="29"/>
        <end position="39"/>
    </location>
</feature>
<keyword evidence="5" id="KW-1185">Reference proteome</keyword>
<dbReference type="AlphaFoldDB" id="A0A4Q7J4W5"/>
<dbReference type="Pfam" id="PF14016">
    <property type="entry name" value="DUF4232"/>
    <property type="match status" value="1"/>
</dbReference>
<comment type="caution">
    <text evidence="4">The sequence shown here is derived from an EMBL/GenBank/DDBJ whole genome shotgun (WGS) entry which is preliminary data.</text>
</comment>
<keyword evidence="2" id="KW-0732">Signal</keyword>
<evidence type="ECO:0000313" key="4">
    <source>
        <dbReference type="EMBL" id="RZQ62087.1"/>
    </source>
</evidence>
<feature type="domain" description="DUF4232" evidence="3">
    <location>
        <begin position="70"/>
        <end position="203"/>
    </location>
</feature>
<proteinExistence type="predicted"/>
<dbReference type="Proteomes" id="UP000292003">
    <property type="component" value="Unassembled WGS sequence"/>
</dbReference>
<name>A0A4Q7J4W5_9PSEU</name>
<dbReference type="OrthoDB" id="3268346at2"/>
<feature type="signal peptide" evidence="2">
    <location>
        <begin position="1"/>
        <end position="24"/>
    </location>
</feature>
<feature type="compositionally biased region" description="Low complexity" evidence="1">
    <location>
        <begin position="51"/>
        <end position="62"/>
    </location>
</feature>
<dbReference type="PROSITE" id="PS51257">
    <property type="entry name" value="PROKAR_LIPOPROTEIN"/>
    <property type="match status" value="1"/>
</dbReference>
<evidence type="ECO:0000313" key="5">
    <source>
        <dbReference type="Proteomes" id="UP000292003"/>
    </source>
</evidence>
<sequence length="207" mass="21186">MRMRRGIICAAAATGLVAGLAACGQEPGTSAATTPTTTAPSPPPPSPTPSSPSSAPPATTTSQQRDEGLCDVDELDIKFGNGDAAAGTVYRPLLFTNIDDEPCTLHGFPGVSFVTGSDQHQLGPAAFREGEKGAAVKLAPGETASADVGFVQVRNYDPGTCVPTPYTGVRVYPPQEYDSKVVPLEGTGCAAEKIPGNQLTVKTIVKG</sequence>
<evidence type="ECO:0000256" key="2">
    <source>
        <dbReference type="SAM" id="SignalP"/>
    </source>
</evidence>
<accession>A0A4Q7J4W5</accession>
<feature type="compositionally biased region" description="Pro residues" evidence="1">
    <location>
        <begin position="40"/>
        <end position="50"/>
    </location>
</feature>
<organism evidence="4 5">
    <name type="scientific">Amycolatopsis suaedae</name>
    <dbReference type="NCBI Taxonomy" id="2510978"/>
    <lineage>
        <taxon>Bacteria</taxon>
        <taxon>Bacillati</taxon>
        <taxon>Actinomycetota</taxon>
        <taxon>Actinomycetes</taxon>
        <taxon>Pseudonocardiales</taxon>
        <taxon>Pseudonocardiaceae</taxon>
        <taxon>Amycolatopsis</taxon>
    </lineage>
</organism>
<feature type="chain" id="PRO_5039303798" evidence="2">
    <location>
        <begin position="25"/>
        <end position="207"/>
    </location>
</feature>
<evidence type="ECO:0000256" key="1">
    <source>
        <dbReference type="SAM" id="MobiDB-lite"/>
    </source>
</evidence>
<feature type="region of interest" description="Disordered" evidence="1">
    <location>
        <begin position="25"/>
        <end position="67"/>
    </location>
</feature>